<proteinExistence type="predicted"/>
<reference evidence="2" key="1">
    <citation type="journal article" date="2014" name="Genome Announc.">
        <title>Draft Genome Sequence of ''Candidatus Phytoplasma asteris'' Strain OY-V, an Unculturable Plant-Pathogenic Bacterium.</title>
        <authorList>
            <person name="Kakizawa S."/>
            <person name="Makino A."/>
            <person name="Ishii Y."/>
            <person name="Tamaki H."/>
            <person name="Kamagata Y."/>
        </authorList>
    </citation>
    <scope>NUCLEOTIDE SEQUENCE [LARGE SCALE GENOMIC DNA]</scope>
    <source>
        <strain evidence="2">OY-V</strain>
    </source>
</reference>
<accession>A0ABQ0J1V9</accession>
<name>A0ABQ0J1V9_9MOLU</name>
<dbReference type="RefSeq" id="WP_172642327.1">
    <property type="nucleotide sequence ID" value="NZ_BBIY01000004.1"/>
</dbReference>
<dbReference type="EMBL" id="BBIY01000004">
    <property type="protein sequence ID" value="GAK73585.1"/>
    <property type="molecule type" value="Genomic_DNA"/>
</dbReference>
<gene>
    <name evidence="1" type="ORF">OYV_00640</name>
</gene>
<comment type="caution">
    <text evidence="1">The sequence shown here is derived from an EMBL/GenBank/DDBJ whole genome shotgun (WGS) entry which is preliminary data.</text>
</comment>
<sequence length="45" mass="5509">MKKISDLEKYLEKEQLKNLDFSRDELLKSGLFSKEQLKDYDEERK</sequence>
<protein>
    <submittedName>
        <fullName evidence="1">Uncharacterized protein</fullName>
    </submittedName>
</protein>
<dbReference type="Proteomes" id="UP000028900">
    <property type="component" value="Unassembled WGS sequence"/>
</dbReference>
<organism evidence="1 2">
    <name type="scientific">'Chrysanthemum coronarium' phytoplasma</name>
    <dbReference type="NCBI Taxonomy" id="1520703"/>
    <lineage>
        <taxon>Bacteria</taxon>
        <taxon>Bacillati</taxon>
        <taxon>Mycoplasmatota</taxon>
        <taxon>Mollicutes</taxon>
        <taxon>Acholeplasmatales</taxon>
        <taxon>Acholeplasmataceae</taxon>
        <taxon>Candidatus Phytoplasma</taxon>
        <taxon>16SrI (Aster yellows group)</taxon>
    </lineage>
</organism>
<evidence type="ECO:0000313" key="1">
    <source>
        <dbReference type="EMBL" id="GAK73585.1"/>
    </source>
</evidence>
<reference evidence="1 2" key="2">
    <citation type="journal article" date="2014" name="Genome Announc.">
        <title>Draft Genome Sequence of 'Candidatus Phytoplasma asteris' Strain OY-V, an Unculturable Plant-Pathogenic Bacterium.</title>
        <authorList>
            <person name="Kakizawa S."/>
            <person name="Makino A."/>
            <person name="Ishii Y."/>
            <person name="Tamaki H."/>
            <person name="Kamagata Y."/>
        </authorList>
    </citation>
    <scope>NUCLEOTIDE SEQUENCE [LARGE SCALE GENOMIC DNA]</scope>
    <source>
        <strain evidence="1 2">OY-V</strain>
    </source>
</reference>
<keyword evidence="2" id="KW-1185">Reference proteome</keyword>
<evidence type="ECO:0000313" key="2">
    <source>
        <dbReference type="Proteomes" id="UP000028900"/>
    </source>
</evidence>